<sequence length="88" mass="9622">MLAEGGSHALPWKGFPMAYTITHFAPETRDRIDAFFNRGGQGVSACLEARARSAQIEALGARAEAELTGMGLIRDRTMVPGFRDTPWI</sequence>
<organism evidence="1 2">
    <name type="scientific">Paracoccus acridae</name>
    <dbReference type="NCBI Taxonomy" id="1795310"/>
    <lineage>
        <taxon>Bacteria</taxon>
        <taxon>Pseudomonadati</taxon>
        <taxon>Pseudomonadota</taxon>
        <taxon>Alphaproteobacteria</taxon>
        <taxon>Rhodobacterales</taxon>
        <taxon>Paracoccaceae</taxon>
        <taxon>Paracoccus</taxon>
    </lineage>
</organism>
<keyword evidence="2" id="KW-1185">Reference proteome</keyword>
<name>A0ABQ1VHC0_9RHOB</name>
<dbReference type="EMBL" id="BMIV01000003">
    <property type="protein sequence ID" value="GGF63284.1"/>
    <property type="molecule type" value="Genomic_DNA"/>
</dbReference>
<comment type="caution">
    <text evidence="1">The sequence shown here is derived from an EMBL/GenBank/DDBJ whole genome shotgun (WGS) entry which is preliminary data.</text>
</comment>
<evidence type="ECO:0000313" key="1">
    <source>
        <dbReference type="EMBL" id="GGF63284.1"/>
    </source>
</evidence>
<evidence type="ECO:0000313" key="2">
    <source>
        <dbReference type="Proteomes" id="UP000640509"/>
    </source>
</evidence>
<gene>
    <name evidence="1" type="ORF">GCM10011402_14200</name>
</gene>
<protein>
    <submittedName>
        <fullName evidence="1">Uncharacterized protein</fullName>
    </submittedName>
</protein>
<dbReference type="Proteomes" id="UP000640509">
    <property type="component" value="Unassembled WGS sequence"/>
</dbReference>
<reference evidence="2" key="1">
    <citation type="journal article" date="2019" name="Int. J. Syst. Evol. Microbiol.">
        <title>The Global Catalogue of Microorganisms (GCM) 10K type strain sequencing project: providing services to taxonomists for standard genome sequencing and annotation.</title>
        <authorList>
            <consortium name="The Broad Institute Genomics Platform"/>
            <consortium name="The Broad Institute Genome Sequencing Center for Infectious Disease"/>
            <person name="Wu L."/>
            <person name="Ma J."/>
        </authorList>
    </citation>
    <scope>NUCLEOTIDE SEQUENCE [LARGE SCALE GENOMIC DNA]</scope>
    <source>
        <strain evidence="2">CGMCC 1.15419</strain>
    </source>
</reference>
<proteinExistence type="predicted"/>
<accession>A0ABQ1VHC0</accession>